<reference evidence="2" key="1">
    <citation type="submission" date="2016-10" db="EMBL/GenBank/DDBJ databases">
        <authorList>
            <person name="Varghese N."/>
            <person name="Submissions S."/>
        </authorList>
    </citation>
    <scope>NUCLEOTIDE SEQUENCE [LARGE SCALE GENOMIC DNA]</scope>
    <source>
        <strain evidence="2">DSM 19482</strain>
    </source>
</reference>
<protein>
    <submittedName>
        <fullName evidence="1">Uncharacterized protein</fullName>
    </submittedName>
</protein>
<dbReference type="Proteomes" id="UP000187261">
    <property type="component" value="Unassembled WGS sequence"/>
</dbReference>
<proteinExistence type="predicted"/>
<dbReference type="AlphaFoldDB" id="A0A1U7PV76"/>
<dbReference type="EMBL" id="FTPU01000013">
    <property type="protein sequence ID" value="SIT96789.1"/>
    <property type="molecule type" value="Genomic_DNA"/>
</dbReference>
<keyword evidence="2" id="KW-1185">Reference proteome</keyword>
<evidence type="ECO:0000313" key="1">
    <source>
        <dbReference type="EMBL" id="SIT96789.1"/>
    </source>
</evidence>
<evidence type="ECO:0000313" key="2">
    <source>
        <dbReference type="Proteomes" id="UP000187261"/>
    </source>
</evidence>
<accession>A0A1U7PV76</accession>
<sequence length="52" mass="6127">MVFFLILMIFHFGLFTQYCLNTSYALVPITEGISKHLIEDLERISQLSELKY</sequence>
<name>A0A1U7PV76_9FLAO</name>
<gene>
    <name evidence="1" type="ORF">SAMN05660493_01484</name>
</gene>
<organism evidence="1 2">
    <name type="scientific">Epilithonimonas bovis DSM 19482</name>
    <dbReference type="NCBI Taxonomy" id="1121284"/>
    <lineage>
        <taxon>Bacteria</taxon>
        <taxon>Pseudomonadati</taxon>
        <taxon>Bacteroidota</taxon>
        <taxon>Flavobacteriia</taxon>
        <taxon>Flavobacteriales</taxon>
        <taxon>Weeksellaceae</taxon>
        <taxon>Chryseobacterium group</taxon>
        <taxon>Epilithonimonas</taxon>
    </lineage>
</organism>